<dbReference type="EMBL" id="AFQF01000090">
    <property type="protein sequence ID" value="EGU89204.1"/>
    <property type="molecule type" value="Genomic_DNA"/>
</dbReference>
<name>F9F1M4_FUSOF</name>
<evidence type="ECO:0000256" key="1">
    <source>
        <dbReference type="SAM" id="MobiDB-lite"/>
    </source>
</evidence>
<feature type="region of interest" description="Disordered" evidence="1">
    <location>
        <begin position="1"/>
        <end position="61"/>
    </location>
</feature>
<accession>F9F1M4</accession>
<feature type="compositionally biased region" description="Low complexity" evidence="1">
    <location>
        <begin position="10"/>
        <end position="23"/>
    </location>
</feature>
<evidence type="ECO:0000313" key="2">
    <source>
        <dbReference type="EMBL" id="EGU89204.1"/>
    </source>
</evidence>
<feature type="compositionally biased region" description="Polar residues" evidence="1">
    <location>
        <begin position="36"/>
        <end position="49"/>
    </location>
</feature>
<proteinExistence type="predicted"/>
<protein>
    <submittedName>
        <fullName evidence="2">Uncharacterized protein</fullName>
    </submittedName>
</protein>
<comment type="caution">
    <text evidence="2">The sequence shown here is derived from an EMBL/GenBank/DDBJ whole genome shotgun (WGS) entry which is preliminary data.</text>
</comment>
<gene>
    <name evidence="2" type="ORF">FOXB_00298</name>
</gene>
<reference evidence="2" key="1">
    <citation type="journal article" date="2012" name="Mol. Plant Microbe Interact.">
        <title>A highly conserved effector in Fusarium oxysporum is required for full virulence on Arabidopsis.</title>
        <authorList>
            <person name="Thatcher L.F."/>
            <person name="Gardiner D.M."/>
            <person name="Kazan K."/>
            <person name="Manners J."/>
        </authorList>
    </citation>
    <scope>NUCLEOTIDE SEQUENCE [LARGE SCALE GENOMIC DNA]</scope>
    <source>
        <strain evidence="2">Fo5176</strain>
    </source>
</reference>
<dbReference type="AlphaFoldDB" id="F9F1M4"/>
<sequence>MDSHMSLNNPASSSPAPQSIPQIGAPSEATVPAPASVSQSVKDSQAQNAETEEPVAASNSNRRKKILLAVQVLEDEVKELHNLLSDSVTMNLDRRLKLIKGLVEETNQNVGQIDDDGDQAKSKPQKEYKPKLLFLI</sequence>
<organism evidence="2">
    <name type="scientific">Fusarium oxysporum (strain Fo5176)</name>
    <name type="common">Fusarium vascular wilt</name>
    <dbReference type="NCBI Taxonomy" id="660025"/>
    <lineage>
        <taxon>Eukaryota</taxon>
        <taxon>Fungi</taxon>
        <taxon>Dikarya</taxon>
        <taxon>Ascomycota</taxon>
        <taxon>Pezizomycotina</taxon>
        <taxon>Sordariomycetes</taxon>
        <taxon>Hypocreomycetidae</taxon>
        <taxon>Hypocreales</taxon>
        <taxon>Nectriaceae</taxon>
        <taxon>Fusarium</taxon>
        <taxon>Fusarium oxysporum species complex</taxon>
    </lineage>
</organism>